<reference evidence="6" key="1">
    <citation type="journal article" date="2014" name="Int. J. Syst. Evol. Microbiol.">
        <title>Complete genome sequence of Corynebacterium casei LMG S-19264T (=DSM 44701T), isolated from a smear-ripened cheese.</title>
        <authorList>
            <consortium name="US DOE Joint Genome Institute (JGI-PGF)"/>
            <person name="Walter F."/>
            <person name="Albersmeier A."/>
            <person name="Kalinowski J."/>
            <person name="Ruckert C."/>
        </authorList>
    </citation>
    <scope>NUCLEOTIDE SEQUENCE</scope>
    <source>
        <strain evidence="6">CGMCC 1.12751</strain>
    </source>
</reference>
<keyword evidence="4" id="KW-0472">Membrane</keyword>
<keyword evidence="4" id="KW-1133">Transmembrane helix</keyword>
<dbReference type="RefSeq" id="WP_188462330.1">
    <property type="nucleotide sequence ID" value="NZ_BMFQ01000001.1"/>
</dbReference>
<organism evidence="6 7">
    <name type="scientific">Bizionia arctica</name>
    <dbReference type="NCBI Taxonomy" id="1495645"/>
    <lineage>
        <taxon>Bacteria</taxon>
        <taxon>Pseudomonadati</taxon>
        <taxon>Bacteroidota</taxon>
        <taxon>Flavobacteriia</taxon>
        <taxon>Flavobacteriales</taxon>
        <taxon>Flavobacteriaceae</taxon>
        <taxon>Bizionia</taxon>
    </lineage>
</organism>
<dbReference type="SUPFAM" id="SSF53448">
    <property type="entry name" value="Nucleotide-diphospho-sugar transferases"/>
    <property type="match status" value="1"/>
</dbReference>
<evidence type="ECO:0000256" key="2">
    <source>
        <dbReference type="ARBA" id="ARBA00022676"/>
    </source>
</evidence>
<name>A0A917GDE2_9FLAO</name>
<comment type="caution">
    <text evidence="6">The sequence shown here is derived from an EMBL/GenBank/DDBJ whole genome shotgun (WGS) entry which is preliminary data.</text>
</comment>
<dbReference type="PANTHER" id="PTHR43630">
    <property type="entry name" value="POLY-BETA-1,6-N-ACETYL-D-GLUCOSAMINE SYNTHASE"/>
    <property type="match status" value="1"/>
</dbReference>
<dbReference type="CDD" id="cd04192">
    <property type="entry name" value="GT_2_like_e"/>
    <property type="match status" value="1"/>
</dbReference>
<feature type="transmembrane region" description="Helical" evidence="4">
    <location>
        <begin position="310"/>
        <end position="331"/>
    </location>
</feature>
<dbReference type="Pfam" id="PF00535">
    <property type="entry name" value="Glycos_transf_2"/>
    <property type="match status" value="1"/>
</dbReference>
<feature type="transmembrane region" description="Helical" evidence="4">
    <location>
        <begin position="282"/>
        <end position="304"/>
    </location>
</feature>
<reference evidence="6" key="2">
    <citation type="submission" date="2020-09" db="EMBL/GenBank/DDBJ databases">
        <authorList>
            <person name="Sun Q."/>
            <person name="Zhou Y."/>
        </authorList>
    </citation>
    <scope>NUCLEOTIDE SEQUENCE</scope>
    <source>
        <strain evidence="6">CGMCC 1.12751</strain>
    </source>
</reference>
<evidence type="ECO:0000256" key="4">
    <source>
        <dbReference type="SAM" id="Phobius"/>
    </source>
</evidence>
<dbReference type="Gene3D" id="3.90.550.10">
    <property type="entry name" value="Spore Coat Polysaccharide Biosynthesis Protein SpsA, Chain A"/>
    <property type="match status" value="1"/>
</dbReference>
<keyword evidence="4" id="KW-0812">Transmembrane</keyword>
<feature type="domain" description="Glycosyltransferase 2-like" evidence="5">
    <location>
        <begin position="41"/>
        <end position="172"/>
    </location>
</feature>
<keyword evidence="2" id="KW-0328">Glycosyltransferase</keyword>
<dbReference type="InterPro" id="IPR001173">
    <property type="entry name" value="Glyco_trans_2-like"/>
</dbReference>
<keyword evidence="7" id="KW-1185">Reference proteome</keyword>
<accession>A0A917GDE2</accession>
<evidence type="ECO:0000313" key="7">
    <source>
        <dbReference type="Proteomes" id="UP000625976"/>
    </source>
</evidence>
<feature type="transmembrane region" description="Helical" evidence="4">
    <location>
        <begin position="6"/>
        <end position="23"/>
    </location>
</feature>
<evidence type="ECO:0000259" key="5">
    <source>
        <dbReference type="Pfam" id="PF00535"/>
    </source>
</evidence>
<dbReference type="GO" id="GO:0016757">
    <property type="term" value="F:glycosyltransferase activity"/>
    <property type="evidence" value="ECO:0007669"/>
    <property type="project" value="UniProtKB-KW"/>
</dbReference>
<gene>
    <name evidence="6" type="ORF">GCM10010976_09380</name>
</gene>
<feature type="transmembrane region" description="Helical" evidence="4">
    <location>
        <begin position="343"/>
        <end position="365"/>
    </location>
</feature>
<sequence length="374" mass="42990">MIGFFLIITFLYVILIGSFIYGFDKVDDFEFEKTSKKIKFSVIIPFRNEAENLPELLDSISKLKYTPSNFEFIFVNDESEDTSVEIIRNYLDTTEINFKIIQNKRTSKSPKKDAISTAIITAQHEWIITTDADCLLPNLWLECFNSFINKTHCNMVVGPVAYYRLQTLLDKFQAFDFLSLIGATIGGFGLKRPFLSNGANLAYKKEFFKKLNGFDGNSEIASGDDVFLLQKAIEQHRDSVLFLKAKEAIVLTKPQPDFSSLKSQRVRWASKTTHYKNTFGKLTGLLVLLMNAVTISSLLLTIIISLNLKILLIILILKLSVDFILLFKTAIFFNQKRLFKSYLISAFMYPFFTVYIASLSLFSSYKWKDRDFKK</sequence>
<comment type="similarity">
    <text evidence="1">Belongs to the glycosyltransferase 2 family.</text>
</comment>
<proteinExistence type="inferred from homology"/>
<evidence type="ECO:0000256" key="1">
    <source>
        <dbReference type="ARBA" id="ARBA00006739"/>
    </source>
</evidence>
<evidence type="ECO:0000256" key="3">
    <source>
        <dbReference type="ARBA" id="ARBA00022679"/>
    </source>
</evidence>
<evidence type="ECO:0000313" key="6">
    <source>
        <dbReference type="EMBL" id="GGG39863.1"/>
    </source>
</evidence>
<dbReference type="PANTHER" id="PTHR43630:SF1">
    <property type="entry name" value="POLY-BETA-1,6-N-ACETYL-D-GLUCOSAMINE SYNTHASE"/>
    <property type="match status" value="1"/>
</dbReference>
<protein>
    <submittedName>
        <fullName evidence="6">Glycosyl transferase</fullName>
    </submittedName>
</protein>
<dbReference type="AlphaFoldDB" id="A0A917GDE2"/>
<dbReference type="Proteomes" id="UP000625976">
    <property type="component" value="Unassembled WGS sequence"/>
</dbReference>
<dbReference type="InterPro" id="IPR029044">
    <property type="entry name" value="Nucleotide-diphossugar_trans"/>
</dbReference>
<keyword evidence="3 6" id="KW-0808">Transferase</keyword>
<dbReference type="EMBL" id="BMFQ01000001">
    <property type="protein sequence ID" value="GGG39863.1"/>
    <property type="molecule type" value="Genomic_DNA"/>
</dbReference>